<comment type="caution">
    <text evidence="3">The sequence shown here is derived from an EMBL/GenBank/DDBJ whole genome shotgun (WGS) entry which is preliminary data.</text>
</comment>
<gene>
    <name evidence="3" type="ORF">H6A19_01935</name>
</gene>
<feature type="domain" description="B box-type" evidence="2">
    <location>
        <begin position="1"/>
        <end position="43"/>
    </location>
</feature>
<feature type="transmembrane region" description="Helical" evidence="1">
    <location>
        <begin position="112"/>
        <end position="130"/>
    </location>
</feature>
<evidence type="ECO:0000313" key="3">
    <source>
        <dbReference type="EMBL" id="MBM6818108.1"/>
    </source>
</evidence>
<dbReference type="Proteomes" id="UP000767334">
    <property type="component" value="Unassembled WGS sequence"/>
</dbReference>
<proteinExistence type="predicted"/>
<dbReference type="EMBL" id="JACJLL010000007">
    <property type="protein sequence ID" value="MBM6818108.1"/>
    <property type="molecule type" value="Genomic_DNA"/>
</dbReference>
<evidence type="ECO:0000256" key="1">
    <source>
        <dbReference type="SAM" id="Phobius"/>
    </source>
</evidence>
<feature type="transmembrane region" description="Helical" evidence="1">
    <location>
        <begin position="216"/>
        <end position="241"/>
    </location>
</feature>
<evidence type="ECO:0000259" key="2">
    <source>
        <dbReference type="PROSITE" id="PS50119"/>
    </source>
</evidence>
<keyword evidence="4" id="KW-1185">Reference proteome</keyword>
<name>A0ABS2FC81_9CLOT</name>
<evidence type="ECO:0000313" key="4">
    <source>
        <dbReference type="Proteomes" id="UP000767334"/>
    </source>
</evidence>
<dbReference type="InterPro" id="IPR000315">
    <property type="entry name" value="Znf_B-box"/>
</dbReference>
<reference evidence="3 4" key="1">
    <citation type="journal article" date="2021" name="Sci. Rep.">
        <title>The distribution of antibiotic resistance genes in chicken gut microbiota commensals.</title>
        <authorList>
            <person name="Juricova H."/>
            <person name="Matiasovicova J."/>
            <person name="Kubasova T."/>
            <person name="Cejkova D."/>
            <person name="Rychlik I."/>
        </authorList>
    </citation>
    <scope>NUCLEOTIDE SEQUENCE [LARGE SCALE GENOMIC DNA]</scope>
    <source>
        <strain evidence="3 4">An435</strain>
    </source>
</reference>
<keyword evidence="1" id="KW-0472">Membrane</keyword>
<dbReference type="RefSeq" id="WP_204571785.1">
    <property type="nucleotide sequence ID" value="NZ_JACJLL010000007.1"/>
</dbReference>
<accession>A0ABS2FC81</accession>
<feature type="transmembrane region" description="Helical" evidence="1">
    <location>
        <begin position="192"/>
        <end position="210"/>
    </location>
</feature>
<dbReference type="CDD" id="cd00021">
    <property type="entry name" value="Bbox_SF"/>
    <property type="match status" value="1"/>
</dbReference>
<keyword evidence="1" id="KW-1133">Transmembrane helix</keyword>
<feature type="transmembrane region" description="Helical" evidence="1">
    <location>
        <begin position="156"/>
        <end position="180"/>
    </location>
</feature>
<organism evidence="3 4">
    <name type="scientific">Clostridium saudiense</name>
    <dbReference type="NCBI Taxonomy" id="1414720"/>
    <lineage>
        <taxon>Bacteria</taxon>
        <taxon>Bacillati</taxon>
        <taxon>Bacillota</taxon>
        <taxon>Clostridia</taxon>
        <taxon>Eubacteriales</taxon>
        <taxon>Clostridiaceae</taxon>
        <taxon>Clostridium</taxon>
    </lineage>
</organism>
<dbReference type="PROSITE" id="PS50119">
    <property type="entry name" value="ZF_BBOX"/>
    <property type="match status" value="1"/>
</dbReference>
<keyword evidence="1" id="KW-0812">Transmembrane</keyword>
<protein>
    <recommendedName>
        <fullName evidence="2">B box-type domain-containing protein</fullName>
    </recommendedName>
</protein>
<sequence>MNCSRHEEREAVGMCVRCHNLICEECKVEINNKYYCKNCVSEMYSDNNYYNNRKNNYSNKTTINSDKVKEYADKAVNATVEVTNNTLNLVKDFSESEDFKETINKVSQNQKVINYVLGIIAIVLLIPKVINNINSIPYFFDELVFSTRYYGVFRTVFYIIEFIATFIEPIIIIALATLLFNNFMRLKREIRIVAPIVVVAAFTLIRFVSVNIASSYFGFSIIANMFSYFIPVILIVVGSYFDKE</sequence>